<dbReference type="RefSeq" id="WP_094326682.1">
    <property type="nucleotide sequence ID" value="NZ_CP075256.1"/>
</dbReference>
<name>A0A0G3F1I8_KLEPN</name>
<dbReference type="AlphaFoldDB" id="A0A0G3F1I8"/>
<protein>
    <recommendedName>
        <fullName evidence="1">DUF4422 domain-containing protein</fullName>
    </recommendedName>
</protein>
<dbReference type="InterPro" id="IPR025536">
    <property type="entry name" value="DUF4422"/>
</dbReference>
<evidence type="ECO:0000259" key="1">
    <source>
        <dbReference type="Pfam" id="PF14393"/>
    </source>
</evidence>
<organism evidence="2">
    <name type="scientific">Klebsiella pneumoniae</name>
    <dbReference type="NCBI Taxonomy" id="573"/>
    <lineage>
        <taxon>Bacteria</taxon>
        <taxon>Pseudomonadati</taxon>
        <taxon>Pseudomonadota</taxon>
        <taxon>Gammaproteobacteria</taxon>
        <taxon>Enterobacterales</taxon>
        <taxon>Enterobacteriaceae</taxon>
        <taxon>Klebsiella/Raoultella group</taxon>
        <taxon>Klebsiella</taxon>
        <taxon>Klebsiella pneumoniae complex</taxon>
    </lineage>
</organism>
<gene>
    <name evidence="2" type="ORF">09_370B_00010</name>
</gene>
<proteinExistence type="predicted"/>
<reference evidence="2" key="1">
    <citation type="journal article" date="2015" name="Genome Biol. Evol.">
        <title>Extensive Capsule Locus Variation and Large-Scale Genomic Recombination within the Klebsiella pneumoniae Clonal Group 258.</title>
        <authorList>
            <person name="Wyres K.L."/>
            <person name="Gorrie C."/>
            <person name="Edwards D.J."/>
            <person name="Wertheim H.F."/>
            <person name="Hsu L.Y."/>
            <person name="Van Kinh N."/>
            <person name="Zadoks R."/>
            <person name="Baker S."/>
            <person name="Holt K.E."/>
        </authorList>
    </citation>
    <scope>NUCLEOTIDE SEQUENCE</scope>
    <source>
        <strain evidence="2">09/370B</strain>
    </source>
</reference>
<dbReference type="EMBL" id="KR007675">
    <property type="protein sequence ID" value="AKJ75364.1"/>
    <property type="molecule type" value="Genomic_DNA"/>
</dbReference>
<sequence>MKVYIVSHKDYIFPSESVYVPIKVGSLVESLGEYAESDSVGDNIAYLNSCFCELTAAYWIWKNSQEKVVGLVHYRRYFGSSNNITKINNKSILSESEISEYMRDYDILVGKPRNYYVTSIKKHYITAHIESDYNLLEREIKENHNIYYDAFVNVMQGTKISLYNMFVGNKAIMDDYFSFLFEVLFSLEQKIDYHSYDTYQKRVFGFMAERLFNVWLLYNKNKYKVKYLPIINIEGENIILKGFGLVKRHLFNIR</sequence>
<evidence type="ECO:0000313" key="2">
    <source>
        <dbReference type="EMBL" id="AKJ75364.1"/>
    </source>
</evidence>
<accession>A0A0G3F1I8</accession>
<dbReference type="Pfam" id="PF14393">
    <property type="entry name" value="DUF4422"/>
    <property type="match status" value="1"/>
</dbReference>
<feature type="domain" description="DUF4422" evidence="1">
    <location>
        <begin position="2"/>
        <end position="219"/>
    </location>
</feature>